<dbReference type="GO" id="GO:0022625">
    <property type="term" value="C:cytosolic large ribosomal subunit"/>
    <property type="evidence" value="ECO:0007669"/>
    <property type="project" value="TreeGrafter"/>
</dbReference>
<comment type="caution">
    <text evidence="8">The sequence shown here is derived from an EMBL/GenBank/DDBJ whole genome shotgun (WGS) entry which is preliminary data.</text>
</comment>
<feature type="domain" description="Large ribosomal subunit protein uL30 N-terminal eukaryotes" evidence="7">
    <location>
        <begin position="10"/>
        <end position="81"/>
    </location>
</feature>
<dbReference type="InterPro" id="IPR016082">
    <property type="entry name" value="Ribosomal_uL30_ferredoxin-like"/>
</dbReference>
<dbReference type="InterPro" id="IPR018038">
    <property type="entry name" value="Ribosomal_uL30_CS"/>
</dbReference>
<keyword evidence="3" id="KW-0687">Ribonucleoprotein</keyword>
<evidence type="ECO:0000259" key="7">
    <source>
        <dbReference type="Pfam" id="PF08079"/>
    </source>
</evidence>
<dbReference type="OrthoDB" id="28644at2759"/>
<evidence type="ECO:0000256" key="5">
    <source>
        <dbReference type="ARBA" id="ARBA00041271"/>
    </source>
</evidence>
<evidence type="ECO:0000313" key="9">
    <source>
        <dbReference type="Proteomes" id="UP001152795"/>
    </source>
</evidence>
<dbReference type="Pfam" id="PF08079">
    <property type="entry name" value="Ribosomal_L30_N"/>
    <property type="match status" value="1"/>
</dbReference>
<feature type="domain" description="Large ribosomal subunit protein uL30-like ferredoxin-like fold" evidence="6">
    <location>
        <begin position="86"/>
        <end position="136"/>
    </location>
</feature>
<dbReference type="SUPFAM" id="SSF55129">
    <property type="entry name" value="Ribosomal protein L30p/L7e"/>
    <property type="match status" value="1"/>
</dbReference>
<keyword evidence="9" id="KW-1185">Reference proteome</keyword>
<dbReference type="EMBL" id="CACRXK020002387">
    <property type="protein sequence ID" value="CAB3994082.1"/>
    <property type="molecule type" value="Genomic_DNA"/>
</dbReference>
<gene>
    <name evidence="8" type="ORF">PACLA_8A074408</name>
</gene>
<evidence type="ECO:0000256" key="3">
    <source>
        <dbReference type="ARBA" id="ARBA00023274"/>
    </source>
</evidence>
<dbReference type="Gene3D" id="3.30.1390.20">
    <property type="entry name" value="Ribosomal protein L30, ferredoxin-like fold domain"/>
    <property type="match status" value="2"/>
</dbReference>
<dbReference type="FunFam" id="3.30.1390.20:FF:000003">
    <property type="entry name" value="60S ribosomal protein L7"/>
    <property type="match status" value="1"/>
</dbReference>
<dbReference type="PANTHER" id="PTHR11524:SF16">
    <property type="entry name" value="LARGE RIBOSOMAL SUBUNIT PROTEIN UL30"/>
    <property type="match status" value="1"/>
</dbReference>
<dbReference type="InterPro" id="IPR012988">
    <property type="entry name" value="Ribosomal_uL30_N_euk"/>
</dbReference>
<dbReference type="CDD" id="cd01657">
    <property type="entry name" value="Ribosomal_L7_archeal_euk"/>
    <property type="match status" value="1"/>
</dbReference>
<organism evidence="8 9">
    <name type="scientific">Paramuricea clavata</name>
    <name type="common">Red gorgonian</name>
    <name type="synonym">Violescent sea-whip</name>
    <dbReference type="NCBI Taxonomy" id="317549"/>
    <lineage>
        <taxon>Eukaryota</taxon>
        <taxon>Metazoa</taxon>
        <taxon>Cnidaria</taxon>
        <taxon>Anthozoa</taxon>
        <taxon>Octocorallia</taxon>
        <taxon>Malacalcyonacea</taxon>
        <taxon>Plexauridae</taxon>
        <taxon>Paramuricea</taxon>
    </lineage>
</organism>
<evidence type="ECO:0000259" key="6">
    <source>
        <dbReference type="Pfam" id="PF00327"/>
    </source>
</evidence>
<dbReference type="PANTHER" id="PTHR11524">
    <property type="entry name" value="60S RIBOSOMAL PROTEIN L7"/>
    <property type="match status" value="1"/>
</dbReference>
<dbReference type="Pfam" id="PF00327">
    <property type="entry name" value="Ribosomal_L30"/>
    <property type="match status" value="1"/>
</dbReference>
<dbReference type="NCBIfam" id="TIGR01310">
    <property type="entry name" value="uL30_euk"/>
    <property type="match status" value="1"/>
</dbReference>
<dbReference type="InterPro" id="IPR039699">
    <property type="entry name" value="Ribosomal_uL30"/>
</dbReference>
<dbReference type="InterPro" id="IPR035808">
    <property type="entry name" value="Ribosomal_uL30_euk_arc"/>
</dbReference>
<sequence>METSNKLPTVPETVLKKRKRLEQIKASRAKALLAQKKANKDKRKVIFKRAEQYVKEYRQKERDEIRLRRMGNQFGNFYVSAEAKLAFVIRIRGINGVSPRVRKILQLFRLLQINNGVFVKLNKATLNMLNIIQPYIAFGYPNLKSVRELIYKRGFVKINKQRIPITENALIEQQLGKFGIICIEDLIHEIFTIGPHFKEANNFLWPFKLSNPTGGLRKKRNHFVEGGDFGNREEKINALIRQMN</sequence>
<dbReference type="PROSITE" id="PS00634">
    <property type="entry name" value="RIBOSOMAL_L30"/>
    <property type="match status" value="1"/>
</dbReference>
<evidence type="ECO:0000256" key="4">
    <source>
        <dbReference type="ARBA" id="ARBA00040575"/>
    </source>
</evidence>
<evidence type="ECO:0000256" key="1">
    <source>
        <dbReference type="ARBA" id="ARBA00007594"/>
    </source>
</evidence>
<name>A0A7D9DU37_PARCT</name>
<dbReference type="FunFam" id="3.30.1390.20:FF:000002">
    <property type="entry name" value="60S ribosomal protein L7"/>
    <property type="match status" value="1"/>
</dbReference>
<evidence type="ECO:0000313" key="8">
    <source>
        <dbReference type="EMBL" id="CAB3994082.1"/>
    </source>
</evidence>
<keyword evidence="2" id="KW-0689">Ribosomal protein</keyword>
<evidence type="ECO:0000256" key="2">
    <source>
        <dbReference type="ARBA" id="ARBA00022980"/>
    </source>
</evidence>
<dbReference type="GO" id="GO:0003735">
    <property type="term" value="F:structural constituent of ribosome"/>
    <property type="evidence" value="ECO:0007669"/>
    <property type="project" value="TreeGrafter"/>
</dbReference>
<dbReference type="GO" id="GO:0003723">
    <property type="term" value="F:RNA binding"/>
    <property type="evidence" value="ECO:0007669"/>
    <property type="project" value="InterPro"/>
</dbReference>
<reference evidence="8" key="1">
    <citation type="submission" date="2020-04" db="EMBL/GenBank/DDBJ databases">
        <authorList>
            <person name="Alioto T."/>
            <person name="Alioto T."/>
            <person name="Gomez Garrido J."/>
        </authorList>
    </citation>
    <scope>NUCLEOTIDE SEQUENCE</scope>
    <source>
        <strain evidence="8">A484AB</strain>
    </source>
</reference>
<dbReference type="AlphaFoldDB" id="A0A7D9DU37"/>
<dbReference type="InterPro" id="IPR005998">
    <property type="entry name" value="Ribosomal_uL30_euk"/>
</dbReference>
<accession>A0A7D9DU37</accession>
<protein>
    <recommendedName>
        <fullName evidence="4">Large ribosomal subunit protein uL30</fullName>
    </recommendedName>
    <alternativeName>
        <fullName evidence="5">60S ribosomal protein L7</fullName>
    </alternativeName>
</protein>
<dbReference type="Proteomes" id="UP001152795">
    <property type="component" value="Unassembled WGS sequence"/>
</dbReference>
<dbReference type="InterPro" id="IPR036919">
    <property type="entry name" value="Ribo_uL30_ferredoxin-like_sf"/>
</dbReference>
<comment type="similarity">
    <text evidence="1">Belongs to the universal ribosomal protein uL30 family.</text>
</comment>
<proteinExistence type="inferred from homology"/>
<dbReference type="GO" id="GO:0000463">
    <property type="term" value="P:maturation of LSU-rRNA from tricistronic rRNA transcript (SSU-rRNA, 5.8S rRNA, LSU-rRNA)"/>
    <property type="evidence" value="ECO:0007669"/>
    <property type="project" value="TreeGrafter"/>
</dbReference>